<sequence>MKSLNAAFAVSLAVLATLIAPTTAAARPDCEVAARIAARAEAGFYDSQYQLAETIHRTGPEAMLSSQLGWKALWRMDETELEKVVDFNAYCRKNMAELVPDASEATRAHFRDQLRTGTPALVEWHARAREIVARRAAIRQRVDALIRTPFEPAQGRAWLDAAREINAARRELSAPFTASQVVRILHAMDAAARADIETMAAADPQGLDAYRDLHAELAGWLEIQRLHEMPAYDLYVGGRWDARDLPQPRAANSFAKLREQAAQAHAQALLAPTAEADLYPRDQAAQRLLQADYAEAKALDPAYHETLLASLRTAAAARRKALENHLCDTGMDTAGADQDQLWVDVAGTEAHPTVSLAVIVCSIAQNGVEVTYTENDGWFDGDGFMLTLTPRYDTVNFVDAAPFETLKLTFEPVPAAGEDVYSAVRAERDGTAEDLDLPAWRALLARLDGMHVGTPDAS</sequence>
<dbReference type="Proteomes" id="UP001296873">
    <property type="component" value="Unassembled WGS sequence"/>
</dbReference>
<evidence type="ECO:0000313" key="3">
    <source>
        <dbReference type="Proteomes" id="UP001296873"/>
    </source>
</evidence>
<comment type="caution">
    <text evidence="2">The sequence shown here is derived from an EMBL/GenBank/DDBJ whole genome shotgun (WGS) entry which is preliminary data.</text>
</comment>
<gene>
    <name evidence="2" type="ORF">CKO28_00775</name>
</gene>
<protein>
    <recommendedName>
        <fullName evidence="4">DUF4034 domain-containing protein</fullName>
    </recommendedName>
</protein>
<reference evidence="2 3" key="1">
    <citation type="journal article" date="2020" name="Microorganisms">
        <title>Osmotic Adaptation and Compatible Solute Biosynthesis of Phototrophic Bacteria as Revealed from Genome Analyses.</title>
        <authorList>
            <person name="Imhoff J.F."/>
            <person name="Rahn T."/>
            <person name="Kunzel S."/>
            <person name="Keller A."/>
            <person name="Neulinger S.C."/>
        </authorList>
    </citation>
    <scope>NUCLEOTIDE SEQUENCE [LARGE SCALE GENOMIC DNA]</scope>
    <source>
        <strain evidence="2 3">DSM 9895</strain>
    </source>
</reference>
<evidence type="ECO:0008006" key="4">
    <source>
        <dbReference type="Google" id="ProtNLM"/>
    </source>
</evidence>
<proteinExistence type="predicted"/>
<evidence type="ECO:0000313" key="2">
    <source>
        <dbReference type="EMBL" id="MBK1666575.1"/>
    </source>
</evidence>
<keyword evidence="3" id="KW-1185">Reference proteome</keyword>
<organism evidence="2 3">
    <name type="scientific">Rhodovibrio sodomensis</name>
    <dbReference type="NCBI Taxonomy" id="1088"/>
    <lineage>
        <taxon>Bacteria</taxon>
        <taxon>Pseudomonadati</taxon>
        <taxon>Pseudomonadota</taxon>
        <taxon>Alphaproteobacteria</taxon>
        <taxon>Rhodospirillales</taxon>
        <taxon>Rhodovibrionaceae</taxon>
        <taxon>Rhodovibrio</taxon>
    </lineage>
</organism>
<evidence type="ECO:0000256" key="1">
    <source>
        <dbReference type="SAM" id="SignalP"/>
    </source>
</evidence>
<dbReference type="EMBL" id="NRRL01000001">
    <property type="protein sequence ID" value="MBK1666575.1"/>
    <property type="molecule type" value="Genomic_DNA"/>
</dbReference>
<keyword evidence="1" id="KW-0732">Signal</keyword>
<feature type="signal peptide" evidence="1">
    <location>
        <begin position="1"/>
        <end position="26"/>
    </location>
</feature>
<feature type="chain" id="PRO_5045442047" description="DUF4034 domain-containing protein" evidence="1">
    <location>
        <begin position="27"/>
        <end position="458"/>
    </location>
</feature>
<name>A0ABS1DAX5_9PROT</name>
<dbReference type="RefSeq" id="WP_200338624.1">
    <property type="nucleotide sequence ID" value="NZ_NRRL01000001.1"/>
</dbReference>
<accession>A0ABS1DAX5</accession>